<sequence>MAKLDMDGPFPLEEEAILRETGQPMPGSIALGYLAANRSFEVLYVDFADSTVQETLLKCLKKGIGKGGLFDKLKGKNPINAFKFSYAMSVEASYQKSCKNFHEFGGSKKLNNKEHPRPPRGKDWACDRCTAELSANFKIKTG</sequence>
<dbReference type="Proteomes" id="UP001069802">
    <property type="component" value="Unassembled WGS sequence"/>
</dbReference>
<reference evidence="1" key="1">
    <citation type="submission" date="2022-12" db="EMBL/GenBank/DDBJ databases">
        <title>Bacterial isolates from different developmental stages of Nematostella vectensis.</title>
        <authorList>
            <person name="Fraune S."/>
        </authorList>
    </citation>
    <scope>NUCLEOTIDE SEQUENCE</scope>
    <source>
        <strain evidence="1">G21630-S1</strain>
    </source>
</reference>
<comment type="caution">
    <text evidence="1">The sequence shown here is derived from an EMBL/GenBank/DDBJ whole genome shotgun (WGS) entry which is preliminary data.</text>
</comment>
<gene>
    <name evidence="1" type="ORF">O4H49_15600</name>
</gene>
<name>A0ABT4LM84_9PROT</name>
<evidence type="ECO:0000313" key="2">
    <source>
        <dbReference type="Proteomes" id="UP001069802"/>
    </source>
</evidence>
<dbReference type="EMBL" id="JAPWGY010000006">
    <property type="protein sequence ID" value="MCZ4282214.1"/>
    <property type="molecule type" value="Genomic_DNA"/>
</dbReference>
<accession>A0ABT4LM84</accession>
<protein>
    <submittedName>
        <fullName evidence="1">Uncharacterized protein</fullName>
    </submittedName>
</protein>
<evidence type="ECO:0000313" key="1">
    <source>
        <dbReference type="EMBL" id="MCZ4282214.1"/>
    </source>
</evidence>
<keyword evidence="2" id="KW-1185">Reference proteome</keyword>
<proteinExistence type="predicted"/>
<dbReference type="RefSeq" id="WP_269424364.1">
    <property type="nucleotide sequence ID" value="NZ_JAPWGY010000006.1"/>
</dbReference>
<organism evidence="1 2">
    <name type="scientific">Kiloniella laminariae</name>
    <dbReference type="NCBI Taxonomy" id="454162"/>
    <lineage>
        <taxon>Bacteria</taxon>
        <taxon>Pseudomonadati</taxon>
        <taxon>Pseudomonadota</taxon>
        <taxon>Alphaproteobacteria</taxon>
        <taxon>Rhodospirillales</taxon>
        <taxon>Kiloniellaceae</taxon>
        <taxon>Kiloniella</taxon>
    </lineage>
</organism>